<dbReference type="GO" id="GO:1990573">
    <property type="term" value="P:potassium ion import across plasma membrane"/>
    <property type="evidence" value="ECO:0007669"/>
    <property type="project" value="TreeGrafter"/>
</dbReference>
<evidence type="ECO:0000256" key="3">
    <source>
        <dbReference type="ARBA" id="ARBA00022448"/>
    </source>
</evidence>
<feature type="compositionally biased region" description="Acidic residues" evidence="11">
    <location>
        <begin position="500"/>
        <end position="516"/>
    </location>
</feature>
<feature type="transmembrane region" description="Helical" evidence="10">
    <location>
        <begin position="99"/>
        <end position="123"/>
    </location>
</feature>
<keyword evidence="7 10" id="KW-1133">Transmembrane helix</keyword>
<evidence type="ECO:0000256" key="4">
    <source>
        <dbReference type="ARBA" id="ARBA00022538"/>
    </source>
</evidence>
<feature type="region of interest" description="Disordered" evidence="11">
    <location>
        <begin position="379"/>
        <end position="569"/>
    </location>
</feature>
<feature type="region of interest" description="Disordered" evidence="11">
    <location>
        <begin position="151"/>
        <end position="177"/>
    </location>
</feature>
<dbReference type="Proteomes" id="UP000019384">
    <property type="component" value="Unassembled WGS sequence"/>
</dbReference>
<dbReference type="GO" id="GO:0140107">
    <property type="term" value="F:high-affinity potassium ion transmembrane transporter activity"/>
    <property type="evidence" value="ECO:0007669"/>
    <property type="project" value="TreeGrafter"/>
</dbReference>
<keyword evidence="6 10" id="KW-0630">Potassium</keyword>
<comment type="caution">
    <text evidence="10">Lacks conserved residue(s) required for the propagation of feature annotation.</text>
</comment>
<dbReference type="RefSeq" id="XP_022457522.1">
    <property type="nucleotide sequence ID" value="XM_022603663.1"/>
</dbReference>
<feature type="transmembrane region" description="Helical" evidence="10">
    <location>
        <begin position="733"/>
        <end position="761"/>
    </location>
</feature>
<dbReference type="GeneID" id="34518910"/>
<dbReference type="InterPro" id="IPR051143">
    <property type="entry name" value="TrkH_K-transport"/>
</dbReference>
<feature type="transmembrane region" description="Helical" evidence="10">
    <location>
        <begin position="795"/>
        <end position="815"/>
    </location>
</feature>
<keyword evidence="8 10" id="KW-0406">Ion transport</keyword>
<accession>W6MUA0</accession>
<feature type="compositionally biased region" description="Polar residues" evidence="11">
    <location>
        <begin position="291"/>
        <end position="301"/>
    </location>
</feature>
<feature type="compositionally biased region" description="Polar residues" evidence="11">
    <location>
        <begin position="1132"/>
        <end position="1149"/>
    </location>
</feature>
<feature type="compositionally biased region" description="Basic and acidic residues" evidence="11">
    <location>
        <begin position="427"/>
        <end position="445"/>
    </location>
</feature>
<keyword evidence="4 10" id="KW-0633">Potassium transport</keyword>
<keyword evidence="13" id="KW-1185">Reference proteome</keyword>
<feature type="transmembrane region" description="Helical" evidence="10">
    <location>
        <begin position="33"/>
        <end position="61"/>
    </location>
</feature>
<feature type="compositionally biased region" description="Low complexity" evidence="11">
    <location>
        <begin position="1036"/>
        <end position="1049"/>
    </location>
</feature>
<dbReference type="OrthoDB" id="9999863at2759"/>
<dbReference type="GO" id="GO:0030007">
    <property type="term" value="P:intracellular potassium ion homeostasis"/>
    <property type="evidence" value="ECO:0007669"/>
    <property type="project" value="UniProtKB-UniRule"/>
</dbReference>
<comment type="subcellular location">
    <subcellularLocation>
        <location evidence="1">Membrane</location>
        <topology evidence="1">Multi-pass membrane protein</topology>
    </subcellularLocation>
</comment>
<dbReference type="HOGENOM" id="CLU_005947_0_0_1"/>
<evidence type="ECO:0000313" key="13">
    <source>
        <dbReference type="Proteomes" id="UP000019384"/>
    </source>
</evidence>
<dbReference type="EMBL" id="HG793126">
    <property type="protein sequence ID" value="CDK25510.1"/>
    <property type="molecule type" value="Genomic_DNA"/>
</dbReference>
<evidence type="ECO:0000256" key="9">
    <source>
        <dbReference type="ARBA" id="ARBA00023136"/>
    </source>
</evidence>
<keyword evidence="5 10" id="KW-0812">Transmembrane</keyword>
<evidence type="ECO:0000256" key="7">
    <source>
        <dbReference type="ARBA" id="ARBA00022989"/>
    </source>
</evidence>
<dbReference type="AlphaFoldDB" id="W6MUA0"/>
<feature type="region of interest" description="Disordered" evidence="11">
    <location>
        <begin position="286"/>
        <end position="309"/>
    </location>
</feature>
<feature type="compositionally biased region" description="Low complexity" evidence="11">
    <location>
        <begin position="1100"/>
        <end position="1109"/>
    </location>
</feature>
<feature type="compositionally biased region" description="Basic and acidic residues" evidence="11">
    <location>
        <begin position="480"/>
        <end position="499"/>
    </location>
</feature>
<feature type="compositionally biased region" description="Basic residues" evidence="11">
    <location>
        <begin position="417"/>
        <end position="426"/>
    </location>
</feature>
<evidence type="ECO:0000313" key="12">
    <source>
        <dbReference type="EMBL" id="CDK25510.1"/>
    </source>
</evidence>
<sequence>MVLPGRGRLAPKDTLGFKVRRKLDKVEKAIGPFIIKIIPSFIVAHYVYIMSVCIIGSILIYPQKNLKYIDALFFAVGASTQAGLNTIDCNDLTLFQQLATYLIAMITTPIFIHGSLSFLRLYWFEKYFDDIKVSAKQNYKMRRTATFAAMRSQTMDSQNRRTRSFNMTESGGGGFDIARRNKTYQEALKNNSLSPGIATETSPSSSSTQKSTDLDQPNQDIGMKILAPNHSEVSPTSAESIMESIDSEVVHLTEPSDSEEDVVERIPLDLQSPAPPPPVIRTLPPTESPETDMTSSASITPSVGDAVTSPQISSSEVSLGEMAEHSGAKAIEFASLPQPKRGRIEPRDMYMSIAMMQKNKQISNENAESGPALRISGPAERERHKHKPRHGHHGHHHHHHHGHSLSPHGHSRDVKSPGRHSRSPNRHTHEISEPVETTDHNENHSNDQPSGQDLHEADNEAEISGLRQTPTSIHFAVPDIPRRDGRRDSHLRPLNHEADNELDEVEELESSDEEDPALIARTQSQVVGKSEGRSQLPKRSMTLDNSKGNGLLKSSSFERQMRKRWRKSHPLRKLSRKLTLTRTRSGLGARHPSSDMTTTSDEFDSEDEELALNFTLPPNRSMSTNYLSWNPTLGRNSTFIALTDEQKQELGGVEYCALKLLSKILVVYYIGFHFLAFTLFVPWVCKHHKYVNVLREDGIAPAWWGFYNAASTFNDLGFTLTPDSMVQFAEDTYVLLLSCFFIVVGNTGFPVFLRFVIWVMFKLSPEFSQTKESLGFLLDHPRRCFTLLFPSGPTWWLFFILLLLNALDWILFIILDFHASSLKNLSGGYRVLDGLFQAFSTRTAGFLVVNLSLLHPAIQVSYLVMMYISVLPLAISIRRTNVYEEQSLGVYYDDDSEVDQDMSAKNFISTHLRKQLSFDLWFLFLGLFIICICENGKMSNGDVNFGVFQVMFEITSAYGTVGLSLGYPNTDASFCSQFTVISKLVVIAMMIRGRHRGLPYALDRAIMLPSEKMKHRDDVQAHHAVRRTQSLSRSATGVSGDTVSDVSSTDGRSLAGAFRRVSRVPGGIKRKFNNSVSGVHPASRYYDFPLRTAETQPVTRQFSRSSGSRSDPRRHSANPREEYAGDGASIGRNRSSVSMRSRTSAEPMVSYTSEQFSGVESPSLANRLRSNLVHDFDPKNIVSGGEKILRFGGDAFKRTLSM</sequence>
<evidence type="ECO:0000256" key="1">
    <source>
        <dbReference type="ARBA" id="ARBA00004141"/>
    </source>
</evidence>
<comment type="similarity">
    <text evidence="2 10">Belongs to the TrkH potassium transport family.</text>
</comment>
<feature type="compositionally biased region" description="Polar residues" evidence="11">
    <location>
        <begin position="542"/>
        <end position="558"/>
    </location>
</feature>
<name>W6MUA0_9ASCO</name>
<dbReference type="STRING" id="1382522.W6MUA0"/>
<gene>
    <name evidence="12" type="ORF">KUCA_T00001480001</name>
</gene>
<protein>
    <recommendedName>
        <fullName evidence="10">Potassium transport protein</fullName>
    </recommendedName>
</protein>
<dbReference type="InterPro" id="IPR004773">
    <property type="entry name" value="K/Na_transp_Trk1/HKT1"/>
</dbReference>
<dbReference type="GO" id="GO:0005886">
    <property type="term" value="C:plasma membrane"/>
    <property type="evidence" value="ECO:0007669"/>
    <property type="project" value="InterPro"/>
</dbReference>
<organism evidence="12 13">
    <name type="scientific">Kuraishia capsulata CBS 1993</name>
    <dbReference type="NCBI Taxonomy" id="1382522"/>
    <lineage>
        <taxon>Eukaryota</taxon>
        <taxon>Fungi</taxon>
        <taxon>Dikarya</taxon>
        <taxon>Ascomycota</taxon>
        <taxon>Saccharomycotina</taxon>
        <taxon>Pichiomycetes</taxon>
        <taxon>Pichiales</taxon>
        <taxon>Pichiaceae</taxon>
        <taxon>Kuraishia</taxon>
    </lineage>
</organism>
<evidence type="ECO:0000256" key="8">
    <source>
        <dbReference type="ARBA" id="ARBA00023065"/>
    </source>
</evidence>
<reference evidence="12" key="2">
    <citation type="submission" date="2014-02" db="EMBL/GenBank/DDBJ databases">
        <title>Complete DNA sequence of /Kuraishia capsulata/ illustrates novel genomic features among budding yeasts (/Saccharomycotina/).</title>
        <authorList>
            <person name="Morales L."/>
            <person name="Noel B."/>
            <person name="Porcel B."/>
            <person name="Marcet-Houben M."/>
            <person name="Hullo M-F."/>
            <person name="Sacerdot C."/>
            <person name="Tekaia F."/>
            <person name="Leh-Louis V."/>
            <person name="Despons L."/>
            <person name="Khanna V."/>
            <person name="Aury J-M."/>
            <person name="Barbe V."/>
            <person name="Couloux A."/>
            <person name="Labadie K."/>
            <person name="Pelletier E."/>
            <person name="Souciet J-L."/>
            <person name="Boekhout T."/>
            <person name="Gabaldon T."/>
            <person name="Wincker P."/>
            <person name="Dujon B."/>
        </authorList>
    </citation>
    <scope>NUCLEOTIDE SEQUENCE</scope>
    <source>
        <strain evidence="12">CBS 1993</strain>
    </source>
</reference>
<dbReference type="Pfam" id="PF02386">
    <property type="entry name" value="TrkH"/>
    <property type="match status" value="1"/>
</dbReference>
<feature type="compositionally biased region" description="Basic residues" evidence="11">
    <location>
        <begin position="383"/>
        <end position="403"/>
    </location>
</feature>
<proteinExistence type="inferred from homology"/>
<feature type="transmembrane region" description="Helical" evidence="10">
    <location>
        <begin position="665"/>
        <end position="684"/>
    </location>
</feature>
<evidence type="ECO:0000256" key="2">
    <source>
        <dbReference type="ARBA" id="ARBA00009137"/>
    </source>
</evidence>
<dbReference type="InterPro" id="IPR015958">
    <property type="entry name" value="Trk1_fungi"/>
</dbReference>
<dbReference type="NCBIfam" id="TIGR00934">
    <property type="entry name" value="2a38euk"/>
    <property type="match status" value="1"/>
</dbReference>
<evidence type="ECO:0000256" key="5">
    <source>
        <dbReference type="ARBA" id="ARBA00022692"/>
    </source>
</evidence>
<feature type="region of interest" description="Disordered" evidence="11">
    <location>
        <begin position="582"/>
        <end position="603"/>
    </location>
</feature>
<dbReference type="PIRSF" id="PIRSF002450">
    <property type="entry name" value="K+_transpter_TRK"/>
    <property type="match status" value="1"/>
</dbReference>
<feature type="compositionally biased region" description="Low complexity" evidence="11">
    <location>
        <begin position="199"/>
        <end position="211"/>
    </location>
</feature>
<feature type="compositionally biased region" description="Low complexity" evidence="11">
    <location>
        <begin position="582"/>
        <end position="600"/>
    </location>
</feature>
<evidence type="ECO:0000256" key="6">
    <source>
        <dbReference type="ARBA" id="ARBA00022958"/>
    </source>
</evidence>
<reference evidence="12" key="1">
    <citation type="submission" date="2013-12" db="EMBL/GenBank/DDBJ databases">
        <authorList>
            <person name="Genoscope - CEA"/>
        </authorList>
    </citation>
    <scope>NUCLEOTIDE SEQUENCE</scope>
    <source>
        <strain evidence="12">CBS 1993</strain>
    </source>
</reference>
<feature type="transmembrane region" description="Helical" evidence="10">
    <location>
        <begin position="68"/>
        <end position="87"/>
    </location>
</feature>
<evidence type="ECO:0000256" key="10">
    <source>
        <dbReference type="PIRNR" id="PIRNR002450"/>
    </source>
</evidence>
<feature type="compositionally biased region" description="Basic and acidic residues" evidence="11">
    <location>
        <begin position="1110"/>
        <end position="1123"/>
    </location>
</feature>
<dbReference type="PANTHER" id="PTHR31064">
    <property type="entry name" value="POTASSIUM TRANSPORT PROTEIN DDB_G0292412-RELATED"/>
    <property type="match status" value="1"/>
</dbReference>
<keyword evidence="3 10" id="KW-0813">Transport</keyword>
<dbReference type="PANTHER" id="PTHR31064:SF30">
    <property type="entry name" value="HIGH-AFFINITY POTASSIUM TRANSPORT PROTEIN-RELATED"/>
    <property type="match status" value="1"/>
</dbReference>
<feature type="region of interest" description="Disordered" evidence="11">
    <location>
        <begin position="1025"/>
        <end position="1049"/>
    </location>
</feature>
<feature type="region of interest" description="Disordered" evidence="11">
    <location>
        <begin position="190"/>
        <end position="219"/>
    </location>
</feature>
<dbReference type="InterPro" id="IPR003445">
    <property type="entry name" value="Cat_transpt"/>
</dbReference>
<keyword evidence="9 10" id="KW-0472">Membrane</keyword>
<feature type="region of interest" description="Disordered" evidence="11">
    <location>
        <begin position="1096"/>
        <end position="1149"/>
    </location>
</feature>
<evidence type="ECO:0000256" key="11">
    <source>
        <dbReference type="SAM" id="MobiDB-lite"/>
    </source>
</evidence>